<dbReference type="Proteomes" id="UP000248966">
    <property type="component" value="Unassembled WGS sequence"/>
</dbReference>
<protein>
    <submittedName>
        <fullName evidence="2">Uncharacterized protein</fullName>
    </submittedName>
</protein>
<feature type="region of interest" description="Disordered" evidence="1">
    <location>
        <begin position="1"/>
        <end position="82"/>
    </location>
</feature>
<dbReference type="AlphaFoldDB" id="A0A328N5W5"/>
<evidence type="ECO:0000313" key="2">
    <source>
        <dbReference type="EMBL" id="RAO03514.1"/>
    </source>
</evidence>
<name>A0A328N5W5_9ACTN</name>
<reference evidence="2 3" key="1">
    <citation type="submission" date="2018-03" db="EMBL/GenBank/DDBJ databases">
        <title>Defining the species Micromonospora saelicesensis and Micromonospora noduli under the framework of genomics.</title>
        <authorList>
            <person name="Riesco R."/>
            <person name="Trujillo M.E."/>
        </authorList>
    </citation>
    <scope>NUCLEOTIDE SEQUENCE [LARGE SCALE GENOMIC DNA]</scope>
    <source>
        <strain evidence="2 3">LAH08</strain>
    </source>
</reference>
<organism evidence="2 3">
    <name type="scientific">Micromonospora noduli</name>
    <dbReference type="NCBI Taxonomy" id="709876"/>
    <lineage>
        <taxon>Bacteria</taxon>
        <taxon>Bacillati</taxon>
        <taxon>Actinomycetota</taxon>
        <taxon>Actinomycetes</taxon>
        <taxon>Micromonosporales</taxon>
        <taxon>Micromonosporaceae</taxon>
        <taxon>Micromonospora</taxon>
    </lineage>
</organism>
<dbReference type="EMBL" id="PYAA01000009">
    <property type="protein sequence ID" value="RAO03514.1"/>
    <property type="molecule type" value="Genomic_DNA"/>
</dbReference>
<gene>
    <name evidence="2" type="ORF">LAH08_01863</name>
</gene>
<evidence type="ECO:0000256" key="1">
    <source>
        <dbReference type="SAM" id="MobiDB-lite"/>
    </source>
</evidence>
<accession>A0A328N5W5</accession>
<sequence length="82" mass="8635">MHDAVAVQHGDPGADLTEQPQRRRRGDLASGQPVPQAAPVRPGQDGVRAAVGQLTDGVHPDQPLVLQPAQQPGLVEEAFPHP</sequence>
<evidence type="ECO:0000313" key="3">
    <source>
        <dbReference type="Proteomes" id="UP000248966"/>
    </source>
</evidence>
<comment type="caution">
    <text evidence="2">The sequence shown here is derived from an EMBL/GenBank/DDBJ whole genome shotgun (WGS) entry which is preliminary data.</text>
</comment>
<proteinExistence type="predicted"/>